<organism evidence="3 4">
    <name type="scientific">Mycobacterium sherrisii</name>
    <dbReference type="NCBI Taxonomy" id="243061"/>
    <lineage>
        <taxon>Bacteria</taxon>
        <taxon>Bacillati</taxon>
        <taxon>Actinomycetota</taxon>
        <taxon>Actinomycetes</taxon>
        <taxon>Mycobacteriales</taxon>
        <taxon>Mycobacteriaceae</taxon>
        <taxon>Mycobacterium</taxon>
        <taxon>Mycobacterium simiae complex</taxon>
    </lineage>
</organism>
<name>A0A1E3SXP7_9MYCO</name>
<comment type="caution">
    <text evidence="3">The sequence shown here is derived from an EMBL/GenBank/DDBJ whole genome shotgun (WGS) entry which is preliminary data.</text>
</comment>
<accession>A0A1E3SXP7</accession>
<gene>
    <name evidence="3" type="ORF">BHQ21_11580</name>
</gene>
<keyword evidence="4" id="KW-1185">Reference proteome</keyword>
<dbReference type="EMBL" id="MIHC01000017">
    <property type="protein sequence ID" value="ODR06423.1"/>
    <property type="molecule type" value="Genomic_DNA"/>
</dbReference>
<dbReference type="PROSITE" id="PS51674">
    <property type="entry name" value="4FE4S_WBL"/>
    <property type="match status" value="1"/>
</dbReference>
<feature type="region of interest" description="Disordered" evidence="1">
    <location>
        <begin position="91"/>
        <end position="110"/>
    </location>
</feature>
<dbReference type="InterPro" id="IPR034768">
    <property type="entry name" value="4FE4S_WBL"/>
</dbReference>
<reference evidence="4" key="1">
    <citation type="submission" date="2016-09" db="EMBL/GenBank/DDBJ databases">
        <authorList>
            <person name="Greninger A.L."/>
            <person name="Jerome K.R."/>
            <person name="Mcnair B."/>
            <person name="Wallis C."/>
            <person name="Fang F."/>
        </authorList>
    </citation>
    <scope>NUCLEOTIDE SEQUENCE [LARGE SCALE GENOMIC DNA]</scope>
    <source>
        <strain evidence="4">BC1_M4</strain>
    </source>
</reference>
<protein>
    <recommendedName>
        <fullName evidence="2">4Fe-4S Wbl-type domain-containing protein</fullName>
    </recommendedName>
</protein>
<evidence type="ECO:0000259" key="2">
    <source>
        <dbReference type="PROSITE" id="PS51674"/>
    </source>
</evidence>
<dbReference type="RefSeq" id="WP_069400431.1">
    <property type="nucleotide sequence ID" value="NZ_MIHC01000017.1"/>
</dbReference>
<dbReference type="AlphaFoldDB" id="A0A1E3SXP7"/>
<evidence type="ECO:0000313" key="4">
    <source>
        <dbReference type="Proteomes" id="UP000094224"/>
    </source>
</evidence>
<dbReference type="Proteomes" id="UP000094224">
    <property type="component" value="Unassembled WGS sequence"/>
</dbReference>
<evidence type="ECO:0000313" key="3">
    <source>
        <dbReference type="EMBL" id="ODR06423.1"/>
    </source>
</evidence>
<proteinExistence type="predicted"/>
<feature type="domain" description="4Fe-4S Wbl-type" evidence="2">
    <location>
        <begin position="21"/>
        <end position="94"/>
    </location>
</feature>
<sequence length="110" mass="11990">MPDWDTMRTLLEGIPALPGARCRGQVALYDRTTGEDRAAGRGTTEELVTARREALRLCETCPALHPCREYLQALPIAHRPRGVVAGQVITSNGRPMRTGDVAAGRLVKQP</sequence>
<evidence type="ECO:0000256" key="1">
    <source>
        <dbReference type="SAM" id="MobiDB-lite"/>
    </source>
</evidence>